<feature type="binding site" evidence="8">
    <location>
        <position position="239"/>
    </location>
    <ligand>
        <name>Zn(2+)</name>
        <dbReference type="ChEBI" id="CHEBI:29105"/>
        <note>catalytic</note>
    </ligand>
</feature>
<keyword evidence="11" id="KW-1185">Reference proteome</keyword>
<evidence type="ECO:0000256" key="9">
    <source>
        <dbReference type="SAM" id="Phobius"/>
    </source>
</evidence>
<feature type="transmembrane region" description="Helical" evidence="9">
    <location>
        <begin position="68"/>
        <end position="89"/>
    </location>
</feature>
<evidence type="ECO:0000313" key="10">
    <source>
        <dbReference type="EMBL" id="KAH8102420.1"/>
    </source>
</evidence>
<organism evidence="10 11">
    <name type="scientific">Cristinia sonorae</name>
    <dbReference type="NCBI Taxonomy" id="1940300"/>
    <lineage>
        <taxon>Eukaryota</taxon>
        <taxon>Fungi</taxon>
        <taxon>Dikarya</taxon>
        <taxon>Basidiomycota</taxon>
        <taxon>Agaricomycotina</taxon>
        <taxon>Agaricomycetes</taxon>
        <taxon>Agaricomycetidae</taxon>
        <taxon>Agaricales</taxon>
        <taxon>Pleurotineae</taxon>
        <taxon>Stephanosporaceae</taxon>
        <taxon>Cristinia</taxon>
    </lineage>
</organism>
<feature type="binding site" evidence="7">
    <location>
        <position position="25"/>
    </location>
    <ligand>
        <name>Ca(2+)</name>
        <dbReference type="ChEBI" id="CHEBI:29108"/>
    </ligand>
</feature>
<dbReference type="GO" id="GO:0046514">
    <property type="term" value="P:ceramide catabolic process"/>
    <property type="evidence" value="ECO:0007669"/>
    <property type="project" value="TreeGrafter"/>
</dbReference>
<keyword evidence="4" id="KW-0378">Hydrolase</keyword>
<keyword evidence="8" id="KW-0862">Zinc</keyword>
<feature type="transmembrane region" description="Helical" evidence="9">
    <location>
        <begin position="39"/>
        <end position="56"/>
    </location>
</feature>
<evidence type="ECO:0000313" key="11">
    <source>
        <dbReference type="Proteomes" id="UP000813824"/>
    </source>
</evidence>
<feature type="transmembrane region" description="Helical" evidence="9">
    <location>
        <begin position="151"/>
        <end position="172"/>
    </location>
</feature>
<keyword evidence="7" id="KW-0479">Metal-binding</keyword>
<feature type="binding site" evidence="8">
    <location>
        <position position="235"/>
    </location>
    <ligand>
        <name>Zn(2+)</name>
        <dbReference type="ChEBI" id="CHEBI:29105"/>
        <note>catalytic</note>
    </ligand>
</feature>
<evidence type="ECO:0000256" key="3">
    <source>
        <dbReference type="ARBA" id="ARBA00022692"/>
    </source>
</evidence>
<comment type="similarity">
    <text evidence="2">Belongs to the alkaline ceramidase family.</text>
</comment>
<sequence>MAINETVGYLRGTGFWGPATATLDWCEANYQFSHYIAEAANSFSNVFTVLMALYGAHQIKAASLPGRYLVGCTGFGFVGIGSFIFHATLLYSAQLADELPMIYVATYSLAILFDCEPGFSLRTPTALFISALYVTFNVLFTWSYAIYRNPVYHQVVFAMIMFMNAFRTAYLLRASPVSSHIPPTLRKTIKNIFGSGAGIFAFGFFIWNLDNIFCGTVTQWKHGIGWPTAFLLEGHSWWHLFTALGTYLMFVGNTYKNAHNDIMIANTLGFPRIVRASPFGKSKIQ</sequence>
<keyword evidence="7" id="KW-0106">Calcium</keyword>
<protein>
    <submittedName>
        <fullName evidence="10">Alkaline phytoceramidase</fullName>
    </submittedName>
</protein>
<feature type="binding site" evidence="7">
    <location>
        <position position="24"/>
    </location>
    <ligand>
        <name>Ca(2+)</name>
        <dbReference type="ChEBI" id="CHEBI:29108"/>
    </ligand>
</feature>
<dbReference type="GO" id="GO:0046872">
    <property type="term" value="F:metal ion binding"/>
    <property type="evidence" value="ECO:0007669"/>
    <property type="project" value="UniProtKB-KW"/>
</dbReference>
<keyword evidence="6 9" id="KW-0472">Membrane</keyword>
<dbReference type="PANTHER" id="PTHR46187">
    <property type="entry name" value="ALKALINE CERAMIDASE 3"/>
    <property type="match status" value="1"/>
</dbReference>
<comment type="subcellular location">
    <subcellularLocation>
        <location evidence="1">Membrane</location>
        <topology evidence="1">Multi-pass membrane protein</topology>
    </subcellularLocation>
</comment>
<reference evidence="10" key="1">
    <citation type="journal article" date="2021" name="New Phytol.">
        <title>Evolutionary innovations through gain and loss of genes in the ectomycorrhizal Boletales.</title>
        <authorList>
            <person name="Wu G."/>
            <person name="Miyauchi S."/>
            <person name="Morin E."/>
            <person name="Kuo A."/>
            <person name="Drula E."/>
            <person name="Varga T."/>
            <person name="Kohler A."/>
            <person name="Feng B."/>
            <person name="Cao Y."/>
            <person name="Lipzen A."/>
            <person name="Daum C."/>
            <person name="Hundley H."/>
            <person name="Pangilinan J."/>
            <person name="Johnson J."/>
            <person name="Barry K."/>
            <person name="LaButti K."/>
            <person name="Ng V."/>
            <person name="Ahrendt S."/>
            <person name="Min B."/>
            <person name="Choi I.G."/>
            <person name="Park H."/>
            <person name="Plett J.M."/>
            <person name="Magnuson J."/>
            <person name="Spatafora J.W."/>
            <person name="Nagy L.G."/>
            <person name="Henrissat B."/>
            <person name="Grigoriev I.V."/>
            <person name="Yang Z.L."/>
            <person name="Xu J."/>
            <person name="Martin F.M."/>
        </authorList>
    </citation>
    <scope>NUCLEOTIDE SEQUENCE</scope>
    <source>
        <strain evidence="10">KKN 215</strain>
    </source>
</reference>
<dbReference type="EMBL" id="JAEVFJ010000009">
    <property type="protein sequence ID" value="KAH8102420.1"/>
    <property type="molecule type" value="Genomic_DNA"/>
</dbReference>
<feature type="binding site" evidence="7">
    <location>
        <position position="29"/>
    </location>
    <ligand>
        <name>Ca(2+)</name>
        <dbReference type="ChEBI" id="CHEBI:29108"/>
    </ligand>
</feature>
<evidence type="ECO:0000256" key="8">
    <source>
        <dbReference type="PIRSR" id="PIRSR608901-2"/>
    </source>
</evidence>
<dbReference type="OrthoDB" id="187171at2759"/>
<comment type="caution">
    <text evidence="10">The sequence shown here is derived from an EMBL/GenBank/DDBJ whole genome shotgun (WGS) entry which is preliminary data.</text>
</comment>
<evidence type="ECO:0000256" key="6">
    <source>
        <dbReference type="ARBA" id="ARBA00023136"/>
    </source>
</evidence>
<name>A0A8K0XRC0_9AGAR</name>
<feature type="transmembrane region" description="Helical" evidence="9">
    <location>
        <begin position="192"/>
        <end position="209"/>
    </location>
</feature>
<evidence type="ECO:0000256" key="5">
    <source>
        <dbReference type="ARBA" id="ARBA00022989"/>
    </source>
</evidence>
<evidence type="ECO:0000256" key="2">
    <source>
        <dbReference type="ARBA" id="ARBA00009780"/>
    </source>
</evidence>
<feature type="transmembrane region" description="Helical" evidence="9">
    <location>
        <begin position="126"/>
        <end position="145"/>
    </location>
</feature>
<feature type="binding site" evidence="7">
    <location>
        <position position="27"/>
    </location>
    <ligand>
        <name>Ca(2+)</name>
        <dbReference type="ChEBI" id="CHEBI:29108"/>
    </ligand>
</feature>
<feature type="binding site" evidence="7">
    <location>
        <position position="38"/>
    </location>
    <ligand>
        <name>Ca(2+)</name>
        <dbReference type="ChEBI" id="CHEBI:29108"/>
    </ligand>
</feature>
<dbReference type="Proteomes" id="UP000813824">
    <property type="component" value="Unassembled WGS sequence"/>
</dbReference>
<feature type="binding site" evidence="8">
    <location>
        <position position="86"/>
    </location>
    <ligand>
        <name>Zn(2+)</name>
        <dbReference type="ChEBI" id="CHEBI:29105"/>
        <note>catalytic</note>
    </ligand>
</feature>
<gene>
    <name evidence="10" type="ORF">BXZ70DRAFT_928508</name>
</gene>
<dbReference type="PANTHER" id="PTHR46187:SF3">
    <property type="entry name" value="ALKALINE CERAMIDASE 3"/>
    <property type="match status" value="1"/>
</dbReference>
<dbReference type="InterPro" id="IPR008901">
    <property type="entry name" value="ACER"/>
</dbReference>
<dbReference type="Pfam" id="PF05875">
    <property type="entry name" value="Ceramidase"/>
    <property type="match status" value="1"/>
</dbReference>
<evidence type="ECO:0000256" key="7">
    <source>
        <dbReference type="PIRSR" id="PIRSR608901-1"/>
    </source>
</evidence>
<proteinExistence type="inferred from homology"/>
<keyword evidence="3 9" id="KW-0812">Transmembrane</keyword>
<evidence type="ECO:0000256" key="1">
    <source>
        <dbReference type="ARBA" id="ARBA00004141"/>
    </source>
</evidence>
<dbReference type="GO" id="GO:0005789">
    <property type="term" value="C:endoplasmic reticulum membrane"/>
    <property type="evidence" value="ECO:0007669"/>
    <property type="project" value="TreeGrafter"/>
</dbReference>
<dbReference type="GO" id="GO:0046513">
    <property type="term" value="P:ceramide biosynthetic process"/>
    <property type="evidence" value="ECO:0007669"/>
    <property type="project" value="TreeGrafter"/>
</dbReference>
<comment type="cofactor">
    <cofactor evidence="8">
        <name>Zn(2+)</name>
        <dbReference type="ChEBI" id="CHEBI:29105"/>
    </cofactor>
</comment>
<accession>A0A8K0XRC0</accession>
<evidence type="ECO:0000256" key="4">
    <source>
        <dbReference type="ARBA" id="ARBA00022801"/>
    </source>
</evidence>
<dbReference type="GO" id="GO:0016811">
    <property type="term" value="F:hydrolase activity, acting on carbon-nitrogen (but not peptide) bonds, in linear amides"/>
    <property type="evidence" value="ECO:0007669"/>
    <property type="project" value="InterPro"/>
</dbReference>
<keyword evidence="5 9" id="KW-1133">Transmembrane helix</keyword>
<dbReference type="AlphaFoldDB" id="A0A8K0XRC0"/>